<dbReference type="GO" id="GO:0016075">
    <property type="term" value="P:rRNA catabolic process"/>
    <property type="evidence" value="ECO:0007669"/>
    <property type="project" value="TreeGrafter"/>
</dbReference>
<evidence type="ECO:0000256" key="2">
    <source>
        <dbReference type="ARBA" id="ARBA00022552"/>
    </source>
</evidence>
<dbReference type="InterPro" id="IPR001247">
    <property type="entry name" value="ExoRNase_PH_dom1"/>
</dbReference>
<evidence type="ECO:0000313" key="9">
    <source>
        <dbReference type="Proteomes" id="UP001174909"/>
    </source>
</evidence>
<dbReference type="Pfam" id="PF03725">
    <property type="entry name" value="RNase_PH_C"/>
    <property type="match status" value="1"/>
</dbReference>
<dbReference type="FunFam" id="3.30.230.70:FF:000003">
    <property type="entry name" value="Ribonuclease PH"/>
    <property type="match status" value="1"/>
</dbReference>
<evidence type="ECO:0000256" key="5">
    <source>
        <dbReference type="ARBA" id="ARBA00022884"/>
    </source>
</evidence>
<dbReference type="InterPro" id="IPR050080">
    <property type="entry name" value="RNase_PH"/>
</dbReference>
<dbReference type="PANTHER" id="PTHR11953:SF0">
    <property type="entry name" value="EXOSOME COMPLEX COMPONENT RRP41"/>
    <property type="match status" value="1"/>
</dbReference>
<dbReference type="GO" id="GO:0008033">
    <property type="term" value="P:tRNA processing"/>
    <property type="evidence" value="ECO:0007669"/>
    <property type="project" value="UniProtKB-KW"/>
</dbReference>
<dbReference type="InterPro" id="IPR002381">
    <property type="entry name" value="RNase_PH_bac-type"/>
</dbReference>
<comment type="caution">
    <text evidence="8">The sequence shown here is derived from an EMBL/GenBank/DDBJ whole genome shotgun (WGS) entry which is preliminary data.</text>
</comment>
<evidence type="ECO:0000313" key="8">
    <source>
        <dbReference type="EMBL" id="CAI7991321.1"/>
    </source>
</evidence>
<dbReference type="PROSITE" id="PS01277">
    <property type="entry name" value="RIBONUCLEASE_PH"/>
    <property type="match status" value="1"/>
</dbReference>
<dbReference type="InterPro" id="IPR018336">
    <property type="entry name" value="RNase_PH_CS"/>
</dbReference>
<proteinExistence type="inferred from homology"/>
<dbReference type="InterPro" id="IPR015847">
    <property type="entry name" value="ExoRNase_PH_dom2"/>
</dbReference>
<dbReference type="Proteomes" id="UP001174909">
    <property type="component" value="Unassembled WGS sequence"/>
</dbReference>
<name>A0AA35QTD1_GEOBA</name>
<keyword evidence="9" id="KW-1185">Reference proteome</keyword>
<sequence>MNIDLIRADGRRWDQARSVRITPGCQPFAEGSAMIEMGNTTVLCAASVEEQVPRWMQGRGSGWVTAEYDMLPRATSSRRSRDRDSGRTASRSQEIQRLIGRSLRAATDLKALGERAVYLDCDVLQADGGTRTAAITGAFVALQLALESLVSAQKLDSIPLVCSIAAISVGLSNDNLLLDLDYSEDSTADADFNIVMTDAGSVVEFQGTAEGNPFPRQRVGEVLSLAARGLEPLFAAQRAALG</sequence>
<dbReference type="GO" id="GO:0000049">
    <property type="term" value="F:tRNA binding"/>
    <property type="evidence" value="ECO:0007669"/>
    <property type="project" value="UniProtKB-KW"/>
</dbReference>
<dbReference type="PANTHER" id="PTHR11953">
    <property type="entry name" value="EXOSOME COMPLEX COMPONENT"/>
    <property type="match status" value="1"/>
</dbReference>
<evidence type="ECO:0000259" key="7">
    <source>
        <dbReference type="Pfam" id="PF03725"/>
    </source>
</evidence>
<reference evidence="8" key="1">
    <citation type="submission" date="2023-03" db="EMBL/GenBank/DDBJ databases">
        <authorList>
            <person name="Steffen K."/>
            <person name="Cardenas P."/>
        </authorList>
    </citation>
    <scope>NUCLEOTIDE SEQUENCE</scope>
</reference>
<evidence type="ECO:0000256" key="4">
    <source>
        <dbReference type="ARBA" id="ARBA00022694"/>
    </source>
</evidence>
<evidence type="ECO:0000256" key="3">
    <source>
        <dbReference type="ARBA" id="ARBA00022555"/>
    </source>
</evidence>
<dbReference type="InterPro" id="IPR020568">
    <property type="entry name" value="Ribosomal_Su5_D2-typ_SF"/>
</dbReference>
<gene>
    <name evidence="8" type="ORF">GBAR_LOCUS698</name>
</gene>
<dbReference type="GO" id="GO:0009022">
    <property type="term" value="F:tRNA nucleotidyltransferase activity"/>
    <property type="evidence" value="ECO:0007669"/>
    <property type="project" value="InterPro"/>
</dbReference>
<dbReference type="GO" id="GO:0006364">
    <property type="term" value="P:rRNA processing"/>
    <property type="evidence" value="ECO:0007669"/>
    <property type="project" value="UniProtKB-KW"/>
</dbReference>
<keyword evidence="5" id="KW-0694">RNA-binding</keyword>
<dbReference type="NCBIfam" id="TIGR01966">
    <property type="entry name" value="RNasePH"/>
    <property type="match status" value="1"/>
</dbReference>
<evidence type="ECO:0000259" key="6">
    <source>
        <dbReference type="Pfam" id="PF01138"/>
    </source>
</evidence>
<dbReference type="SUPFAM" id="SSF55666">
    <property type="entry name" value="Ribonuclease PH domain 2-like"/>
    <property type="match status" value="1"/>
</dbReference>
<accession>A0AA35QTD1</accession>
<feature type="domain" description="Exoribonuclease phosphorolytic" evidence="7">
    <location>
        <begin position="164"/>
        <end position="228"/>
    </location>
</feature>
<dbReference type="Pfam" id="PF01138">
    <property type="entry name" value="RNase_PH"/>
    <property type="match status" value="1"/>
</dbReference>
<dbReference type="InterPro" id="IPR027408">
    <property type="entry name" value="PNPase/RNase_PH_dom_sf"/>
</dbReference>
<evidence type="ECO:0000256" key="1">
    <source>
        <dbReference type="ARBA" id="ARBA00006678"/>
    </source>
</evidence>
<dbReference type="HAMAP" id="MF_00564">
    <property type="entry name" value="RNase_PH"/>
    <property type="match status" value="1"/>
</dbReference>
<organism evidence="8 9">
    <name type="scientific">Geodia barretti</name>
    <name type="common">Barrett's horny sponge</name>
    <dbReference type="NCBI Taxonomy" id="519541"/>
    <lineage>
        <taxon>Eukaryota</taxon>
        <taxon>Metazoa</taxon>
        <taxon>Porifera</taxon>
        <taxon>Demospongiae</taxon>
        <taxon>Heteroscleromorpha</taxon>
        <taxon>Tetractinellida</taxon>
        <taxon>Astrophorina</taxon>
        <taxon>Geodiidae</taxon>
        <taxon>Geodia</taxon>
    </lineage>
</organism>
<keyword evidence="2" id="KW-0698">rRNA processing</keyword>
<comment type="similarity">
    <text evidence="1">Belongs to the RNase PH family.</text>
</comment>
<dbReference type="EMBL" id="CASHTH010000109">
    <property type="protein sequence ID" value="CAI7991321.1"/>
    <property type="molecule type" value="Genomic_DNA"/>
</dbReference>
<protein>
    <submittedName>
        <fullName evidence="8">Ribonuclease PH</fullName>
    </submittedName>
</protein>
<dbReference type="Gene3D" id="3.30.230.70">
    <property type="entry name" value="GHMP Kinase, N-terminal domain"/>
    <property type="match status" value="1"/>
</dbReference>
<keyword evidence="4" id="KW-0819">tRNA processing</keyword>
<feature type="domain" description="Exoribonuclease phosphorolytic" evidence="6">
    <location>
        <begin position="15"/>
        <end position="145"/>
    </location>
</feature>
<dbReference type="SUPFAM" id="SSF54211">
    <property type="entry name" value="Ribosomal protein S5 domain 2-like"/>
    <property type="match status" value="1"/>
</dbReference>
<dbReference type="AlphaFoldDB" id="A0AA35QTD1"/>
<dbReference type="InterPro" id="IPR036345">
    <property type="entry name" value="ExoRNase_PH_dom2_sf"/>
</dbReference>
<keyword evidence="3" id="KW-0820">tRNA-binding</keyword>